<dbReference type="PANTHER" id="PTHR10454">
    <property type="entry name" value="CASPASE"/>
    <property type="match status" value="1"/>
</dbReference>
<dbReference type="Pfam" id="PF20706">
    <property type="entry name" value="GT4-conflict"/>
    <property type="match status" value="1"/>
</dbReference>
<dbReference type="AlphaFoldDB" id="A0A6P4ZN63"/>
<dbReference type="GO" id="GO:0043525">
    <property type="term" value="P:positive regulation of neuron apoptotic process"/>
    <property type="evidence" value="ECO:0007669"/>
    <property type="project" value="TreeGrafter"/>
</dbReference>
<dbReference type="CDD" id="cd03801">
    <property type="entry name" value="GT4_PimA-like"/>
    <property type="match status" value="1"/>
</dbReference>
<dbReference type="FunFam" id="3.40.50.2000:FF:000190">
    <property type="entry name" value="Uncharacterized protein"/>
    <property type="match status" value="1"/>
</dbReference>
<reference evidence="2" key="1">
    <citation type="submission" date="2025-08" db="UniProtKB">
        <authorList>
            <consortium name="RefSeq"/>
        </authorList>
    </citation>
    <scope>IDENTIFICATION</scope>
    <source>
        <tissue evidence="2">Gonad</tissue>
    </source>
</reference>
<dbReference type="GeneID" id="109478348"/>
<evidence type="ECO:0000313" key="2">
    <source>
        <dbReference type="RefSeq" id="XP_019635434.1"/>
    </source>
</evidence>
<dbReference type="SUPFAM" id="SSF53756">
    <property type="entry name" value="UDP-Glycosyltransferase/glycogen phosphorylase"/>
    <property type="match status" value="1"/>
</dbReference>
<gene>
    <name evidence="2" type="primary">LOC109478348</name>
</gene>
<dbReference type="Gene3D" id="3.40.50.2000">
    <property type="entry name" value="Glycogen Phosphorylase B"/>
    <property type="match status" value="1"/>
</dbReference>
<accession>A0A6P4ZN63</accession>
<dbReference type="GO" id="GO:0004197">
    <property type="term" value="F:cysteine-type endopeptidase activity"/>
    <property type="evidence" value="ECO:0007669"/>
    <property type="project" value="InterPro"/>
</dbReference>
<dbReference type="GO" id="GO:0006915">
    <property type="term" value="P:apoptotic process"/>
    <property type="evidence" value="ECO:0007669"/>
    <property type="project" value="TreeGrafter"/>
</dbReference>
<dbReference type="RefSeq" id="XP_019635434.1">
    <property type="nucleotide sequence ID" value="XM_019779875.1"/>
</dbReference>
<proteinExistence type="predicted"/>
<dbReference type="GO" id="GO:0006508">
    <property type="term" value="P:proteolysis"/>
    <property type="evidence" value="ECO:0007669"/>
    <property type="project" value="InterPro"/>
</dbReference>
<organism evidence="1 2">
    <name type="scientific">Branchiostoma belcheri</name>
    <name type="common">Amphioxus</name>
    <dbReference type="NCBI Taxonomy" id="7741"/>
    <lineage>
        <taxon>Eukaryota</taxon>
        <taxon>Metazoa</taxon>
        <taxon>Chordata</taxon>
        <taxon>Cephalochordata</taxon>
        <taxon>Leptocardii</taxon>
        <taxon>Amphioxiformes</taxon>
        <taxon>Branchiostomatidae</taxon>
        <taxon>Branchiostoma</taxon>
    </lineage>
</organism>
<dbReference type="Proteomes" id="UP000515135">
    <property type="component" value="Unplaced"/>
</dbReference>
<dbReference type="GO" id="GO:0005737">
    <property type="term" value="C:cytoplasm"/>
    <property type="evidence" value="ECO:0007669"/>
    <property type="project" value="TreeGrafter"/>
</dbReference>
<dbReference type="InterPro" id="IPR002398">
    <property type="entry name" value="Pept_C14"/>
</dbReference>
<protein>
    <submittedName>
        <fullName evidence="2">Uncharacterized protein LOC109478348</fullName>
    </submittedName>
</protein>
<keyword evidence="1" id="KW-1185">Reference proteome</keyword>
<evidence type="ECO:0000313" key="1">
    <source>
        <dbReference type="Proteomes" id="UP000515135"/>
    </source>
</evidence>
<name>A0A6P4ZN63_BRABE</name>
<sequence length="409" mass="46232">MARIKTQRTRSGKWPMVLLLNDEYGTRKGGISTVNRQIGCFLASKGATVLCTVLNATQQDKHDAAADGIRLVFPTTFERDPRKAELYWLTFDHQTRYPDLPSHVDFIVGHVHITSHAARRIKERFPDAKLVQVTHVMPEDTSQYKGDESVLSIGKESRNILDDLRHTDVMFSVGPLIYDYYRHQTNQLTLQHHELLPKPSDIFIDMKLKPPVDTETKVVLSIGRVKGVEKLKGVDLAANTMGHVIKALPHTKWRLRGIRRDDFQASRSIIEANTGRFQFVPFTPLEYATQEELCEDMEKADVVLMPSRAEPFGLVGLEAIAAGVPVVVSNKSGLAKFLTKQDPEFDRTIVEIDDDDDEAAKTLSKRVIKILTDGPREFRAAQSLKKKLLDSEYWAASHRKFLQTFGLEG</sequence>
<dbReference type="PANTHER" id="PTHR10454:SF248">
    <property type="entry name" value="CASPASE-8-LIKE"/>
    <property type="match status" value="1"/>
</dbReference>
<dbReference type="KEGG" id="bbel:109478348"/>
<dbReference type="OrthoDB" id="5978302at2759"/>